<evidence type="ECO:0000256" key="1">
    <source>
        <dbReference type="SAM" id="MobiDB-lite"/>
    </source>
</evidence>
<gene>
    <name evidence="2" type="ORF">G1H10_13390</name>
</gene>
<dbReference type="EMBL" id="JAAGOA010000008">
    <property type="protein sequence ID" value="NEE01161.1"/>
    <property type="molecule type" value="Genomic_DNA"/>
</dbReference>
<organism evidence="2 3">
    <name type="scientific">Phytoactinopolyspora halotolerans</name>
    <dbReference type="NCBI Taxonomy" id="1981512"/>
    <lineage>
        <taxon>Bacteria</taxon>
        <taxon>Bacillati</taxon>
        <taxon>Actinomycetota</taxon>
        <taxon>Actinomycetes</taxon>
        <taxon>Jiangellales</taxon>
        <taxon>Jiangellaceae</taxon>
        <taxon>Phytoactinopolyspora</taxon>
    </lineage>
</organism>
<feature type="compositionally biased region" description="Basic and acidic residues" evidence="1">
    <location>
        <begin position="106"/>
        <end position="116"/>
    </location>
</feature>
<proteinExistence type="predicted"/>
<accession>A0A6L9S8Z5</accession>
<comment type="caution">
    <text evidence="2">The sequence shown here is derived from an EMBL/GenBank/DDBJ whole genome shotgun (WGS) entry which is preliminary data.</text>
</comment>
<reference evidence="2 3" key="1">
    <citation type="submission" date="2020-02" db="EMBL/GenBank/DDBJ databases">
        <authorList>
            <person name="Li X.-J."/>
            <person name="Han X.-M."/>
        </authorList>
    </citation>
    <scope>NUCLEOTIDE SEQUENCE [LARGE SCALE GENOMIC DNA]</scope>
    <source>
        <strain evidence="2 3">CCTCC AB 2017055</strain>
    </source>
</reference>
<keyword evidence="3" id="KW-1185">Reference proteome</keyword>
<evidence type="ECO:0000313" key="3">
    <source>
        <dbReference type="Proteomes" id="UP000475214"/>
    </source>
</evidence>
<feature type="region of interest" description="Disordered" evidence="1">
    <location>
        <begin position="90"/>
        <end position="116"/>
    </location>
</feature>
<sequence length="116" mass="12374">MGTHGDVVASTCPLDGEALIDAAIRLGARPVGPECHNDRGIYTRAQPAWDPVVIAGLGVAANPLTRAVSLIIIDRVVELDTEAARDLADAVNEQADIADDMPTQPRRHDQDEETKP</sequence>
<protein>
    <submittedName>
        <fullName evidence="2">Uncharacterized protein</fullName>
    </submittedName>
</protein>
<dbReference type="AlphaFoldDB" id="A0A6L9S8Z5"/>
<dbReference type="Proteomes" id="UP000475214">
    <property type="component" value="Unassembled WGS sequence"/>
</dbReference>
<evidence type="ECO:0000313" key="2">
    <source>
        <dbReference type="EMBL" id="NEE01161.1"/>
    </source>
</evidence>
<dbReference type="RefSeq" id="WP_163738255.1">
    <property type="nucleotide sequence ID" value="NZ_JAAGOA010000008.1"/>
</dbReference>
<name>A0A6L9S8Z5_9ACTN</name>